<dbReference type="EMBL" id="JACBNQ010000010">
    <property type="protein sequence ID" value="NYB74536.1"/>
    <property type="molecule type" value="Genomic_DNA"/>
</dbReference>
<feature type="transmembrane region" description="Helical" evidence="1">
    <location>
        <begin position="28"/>
        <end position="45"/>
    </location>
</feature>
<protein>
    <submittedName>
        <fullName evidence="2">Uncharacterized protein</fullName>
    </submittedName>
</protein>
<feature type="transmembrane region" description="Helical" evidence="1">
    <location>
        <begin position="242"/>
        <end position="264"/>
    </location>
</feature>
<dbReference type="RefSeq" id="WP_179238244.1">
    <property type="nucleotide sequence ID" value="NZ_JACBNQ010000010.1"/>
</dbReference>
<keyword evidence="1" id="KW-1133">Transmembrane helix</keyword>
<feature type="transmembrane region" description="Helical" evidence="1">
    <location>
        <begin position="83"/>
        <end position="107"/>
    </location>
</feature>
<evidence type="ECO:0000256" key="1">
    <source>
        <dbReference type="SAM" id="Phobius"/>
    </source>
</evidence>
<feature type="transmembrane region" description="Helical" evidence="1">
    <location>
        <begin position="5"/>
        <end position="22"/>
    </location>
</feature>
<dbReference type="Proteomes" id="UP000611629">
    <property type="component" value="Unassembled WGS sequence"/>
</dbReference>
<gene>
    <name evidence="2" type="ORF">HZF24_10360</name>
</gene>
<proteinExistence type="predicted"/>
<evidence type="ECO:0000313" key="3">
    <source>
        <dbReference type="Proteomes" id="UP000611629"/>
    </source>
</evidence>
<feature type="transmembrane region" description="Helical" evidence="1">
    <location>
        <begin position="113"/>
        <end position="130"/>
    </location>
</feature>
<feature type="transmembrane region" description="Helical" evidence="1">
    <location>
        <begin position="209"/>
        <end position="230"/>
    </location>
</feature>
<keyword evidence="1" id="KW-0812">Transmembrane</keyword>
<comment type="caution">
    <text evidence="2">The sequence shown here is derived from an EMBL/GenBank/DDBJ whole genome shotgun (WGS) entry which is preliminary data.</text>
</comment>
<name>A0A974BKH0_SEDHY</name>
<organism evidence="2 3">
    <name type="scientific">Sedimentibacter hydroxybenzoicus DSM 7310</name>
    <dbReference type="NCBI Taxonomy" id="1123245"/>
    <lineage>
        <taxon>Bacteria</taxon>
        <taxon>Bacillati</taxon>
        <taxon>Bacillota</taxon>
        <taxon>Tissierellia</taxon>
        <taxon>Sedimentibacter</taxon>
    </lineage>
</organism>
<reference evidence="2" key="1">
    <citation type="submission" date="2020-07" db="EMBL/GenBank/DDBJ databases">
        <title>Genomic analysis of a strain of Sedimentibacter Hydroxybenzoicus DSM7310.</title>
        <authorList>
            <person name="Ma S."/>
        </authorList>
    </citation>
    <scope>NUCLEOTIDE SEQUENCE</scope>
    <source>
        <strain evidence="2">DSM 7310</strain>
    </source>
</reference>
<sequence>MKRCIISIILIISLLYFISRQIMDFFPAIVFCASFFMSVYVSKFVDLKSSIYKEYNVKLVFNRFGLPRIEYNNVIIQRKIADALIWASKVLVISVLMLFVTVLGFVLKLDLDYLFLLIIIGLIFGSLFHLNDIKKLWKIYFGKRNSLNVKFVKDDVELIETKGVMYLHKDVYFYEEIFNKYSIDDLRRELILIEQEIYDSNKRRFWDKYIVPTLFLLTTSTMGFINALFVKDISMEIYDVNILMMQYSALISIVVIIIIQIFLAKHLLFNPPAKKLILQKLVIEAILAKNMNLN</sequence>
<dbReference type="AlphaFoldDB" id="A0A974BKH0"/>
<accession>A0A974BKH0</accession>
<keyword evidence="3" id="KW-1185">Reference proteome</keyword>
<keyword evidence="1" id="KW-0472">Membrane</keyword>
<evidence type="ECO:0000313" key="2">
    <source>
        <dbReference type="EMBL" id="NYB74536.1"/>
    </source>
</evidence>